<reference evidence="2 3" key="1">
    <citation type="submission" date="2021-08" db="EMBL/GenBank/DDBJ databases">
        <title>Draft Genome Sequence of Phanerochaete sordida strain YK-624.</title>
        <authorList>
            <person name="Mori T."/>
            <person name="Dohra H."/>
            <person name="Suzuki T."/>
            <person name="Kawagishi H."/>
            <person name="Hirai H."/>
        </authorList>
    </citation>
    <scope>NUCLEOTIDE SEQUENCE [LARGE SCALE GENOMIC DNA]</scope>
    <source>
        <strain evidence="2 3">YK-624</strain>
    </source>
</reference>
<accession>A0A9P3GFM8</accession>
<dbReference type="Proteomes" id="UP000703269">
    <property type="component" value="Unassembled WGS sequence"/>
</dbReference>
<feature type="compositionally biased region" description="Basic and acidic residues" evidence="1">
    <location>
        <begin position="64"/>
        <end position="82"/>
    </location>
</feature>
<comment type="caution">
    <text evidence="2">The sequence shown here is derived from an EMBL/GenBank/DDBJ whole genome shotgun (WGS) entry which is preliminary data.</text>
</comment>
<sequence>MGRSLAATSRPAKSEAACMETMAGAAVVLDSAAAAGPSAGSADISESRLVPRDDSRAAAYRSSRIADERARQGARGQREPVRGRASTAQRERPSGGVLDLRAAPRKRLVASATSRVWRRVGACRIVPAASFERAGLRVWQRARRRSTAQHHATVLGLTLPWRGSGGFLCLSRAKIRAAPRAAVRLGVQARTSRGQSRATAAQPCKRLVTLCRTSARRPGAALWAFEGHWSGPRPRGSARSKCRLRGRAMDLAAVYTARVPAVFVFVRGRVLTGAKSCVNRGGRVCHRHVNTRLQPARDETGDSPPRRQGSVRLSGAPERCASRCRLRGGRVRGGVRASLDRACRRNEASPEARVGHERPGEALGRVCMHALRRRGGHARSGVGEEVVRESCVGRQSKPRLDAGFRAHRDRRAARRYFKAWVGQQYGV</sequence>
<dbReference type="AlphaFoldDB" id="A0A9P3GFM8"/>
<feature type="region of interest" description="Disordered" evidence="1">
    <location>
        <begin position="290"/>
        <end position="315"/>
    </location>
</feature>
<gene>
    <name evidence="2" type="ORF">PsYK624_101590</name>
</gene>
<organism evidence="2 3">
    <name type="scientific">Phanerochaete sordida</name>
    <dbReference type="NCBI Taxonomy" id="48140"/>
    <lineage>
        <taxon>Eukaryota</taxon>
        <taxon>Fungi</taxon>
        <taxon>Dikarya</taxon>
        <taxon>Basidiomycota</taxon>
        <taxon>Agaricomycotina</taxon>
        <taxon>Agaricomycetes</taxon>
        <taxon>Polyporales</taxon>
        <taxon>Phanerochaetaceae</taxon>
        <taxon>Phanerochaete</taxon>
    </lineage>
</organism>
<evidence type="ECO:0000313" key="2">
    <source>
        <dbReference type="EMBL" id="GJE93992.1"/>
    </source>
</evidence>
<dbReference type="EMBL" id="BPQB01000036">
    <property type="protein sequence ID" value="GJE93992.1"/>
    <property type="molecule type" value="Genomic_DNA"/>
</dbReference>
<protein>
    <submittedName>
        <fullName evidence="2">Uncharacterized protein</fullName>
    </submittedName>
</protein>
<feature type="region of interest" description="Disordered" evidence="1">
    <location>
        <begin position="36"/>
        <end position="99"/>
    </location>
</feature>
<proteinExistence type="predicted"/>
<name>A0A9P3GFM8_9APHY</name>
<evidence type="ECO:0000256" key="1">
    <source>
        <dbReference type="SAM" id="MobiDB-lite"/>
    </source>
</evidence>
<feature type="compositionally biased region" description="Basic and acidic residues" evidence="1">
    <location>
        <begin position="45"/>
        <end position="56"/>
    </location>
</feature>
<evidence type="ECO:0000313" key="3">
    <source>
        <dbReference type="Proteomes" id="UP000703269"/>
    </source>
</evidence>
<keyword evidence="3" id="KW-1185">Reference proteome</keyword>